<dbReference type="Proteomes" id="UP001500124">
    <property type="component" value="Unassembled WGS sequence"/>
</dbReference>
<dbReference type="EMBL" id="BAABKC010000027">
    <property type="protein sequence ID" value="GAA5051628.1"/>
    <property type="molecule type" value="Genomic_DNA"/>
</dbReference>
<name>A0ABP9K8J0_9ACTN</name>
<feature type="chain" id="PRO_5046657790" description="Ig-like domain repeat protein" evidence="1">
    <location>
        <begin position="36"/>
        <end position="588"/>
    </location>
</feature>
<feature type="signal peptide" evidence="1">
    <location>
        <begin position="1"/>
        <end position="35"/>
    </location>
</feature>
<dbReference type="InterPro" id="IPR006311">
    <property type="entry name" value="TAT_signal"/>
</dbReference>
<sequence>MTRNSRTRSRRARGLLAALTVCAAALFTGAPAAQAAEPGEPSDTTVRLPTDSYARMLVDQARGRVYVSTGGLSSTVGEVLVYDFDGTLLKTVRTGATDGASAMMLSADGSILYVAASSYLLVFDADTFAYVGGGWVSNDFFKGLCPGDVGTAGGKLWFTRLTSQYRPKDCATETQALYSGGLLGGSHDRAGDSLVGAKFATSPGIPDKIVQTYATYGTPKLVVGVYDATSTAARQLALRTYTAAADPAATPRDVAISPDGTLAAVAAGTSGVKTLSTTNLADAAPGYGPLPQGADATSVAFSPDGSLVARGGAADGDQADLLVQRADPTAGDTPRVYAFTDPTAGGDRVADRGLAFSADGSRLFAMTTDAAGDAYWLHVISRPDARYHSAFDGPPTVRPGSPYAGQAVRISGTLRLNGPAAAASARVTAVRHDADGDHTVPAAAVGPDGSFTLADTPSTTGTATYTVSFAGDAAHDPAPDATVSVDVVKAATDLTVETPSRTGTSGVVLHGALGTAGTALPAGTVVDVQRLTKKGATELPAVTVGPDGGFTVTDTPPAAGSTLYTVSYAGDALHEPSADWVTVQVTDD</sequence>
<proteinExistence type="predicted"/>
<gene>
    <name evidence="2" type="ORF">GCM10023336_20550</name>
</gene>
<reference evidence="3" key="1">
    <citation type="journal article" date="2019" name="Int. J. Syst. Evol. Microbiol.">
        <title>The Global Catalogue of Microorganisms (GCM) 10K type strain sequencing project: providing services to taxonomists for standard genome sequencing and annotation.</title>
        <authorList>
            <consortium name="The Broad Institute Genomics Platform"/>
            <consortium name="The Broad Institute Genome Sequencing Center for Infectious Disease"/>
            <person name="Wu L."/>
            <person name="Ma J."/>
        </authorList>
    </citation>
    <scope>NUCLEOTIDE SEQUENCE [LARGE SCALE GENOMIC DNA]</scope>
    <source>
        <strain evidence="3">JCM 18410</strain>
    </source>
</reference>
<evidence type="ECO:0000313" key="2">
    <source>
        <dbReference type="EMBL" id="GAA5051628.1"/>
    </source>
</evidence>
<dbReference type="SUPFAM" id="SSF75011">
    <property type="entry name" value="3-carboxy-cis,cis-mucoante lactonizing enzyme"/>
    <property type="match status" value="1"/>
</dbReference>
<keyword evidence="1" id="KW-0732">Signal</keyword>
<comment type="caution">
    <text evidence="2">The sequence shown here is derived from an EMBL/GenBank/DDBJ whole genome shotgun (WGS) entry which is preliminary data.</text>
</comment>
<keyword evidence="3" id="KW-1185">Reference proteome</keyword>
<protein>
    <recommendedName>
        <fullName evidence="4">Ig-like domain repeat protein</fullName>
    </recommendedName>
</protein>
<evidence type="ECO:0000256" key="1">
    <source>
        <dbReference type="SAM" id="SignalP"/>
    </source>
</evidence>
<accession>A0ABP9K8J0</accession>
<dbReference type="PROSITE" id="PS51318">
    <property type="entry name" value="TAT"/>
    <property type="match status" value="1"/>
</dbReference>
<evidence type="ECO:0008006" key="4">
    <source>
        <dbReference type="Google" id="ProtNLM"/>
    </source>
</evidence>
<evidence type="ECO:0000313" key="3">
    <source>
        <dbReference type="Proteomes" id="UP001500124"/>
    </source>
</evidence>
<dbReference type="InterPro" id="IPR015943">
    <property type="entry name" value="WD40/YVTN_repeat-like_dom_sf"/>
</dbReference>
<dbReference type="Gene3D" id="2.130.10.10">
    <property type="entry name" value="YVTN repeat-like/Quinoprotein amine dehydrogenase"/>
    <property type="match status" value="1"/>
</dbReference>
<organism evidence="2 3">
    <name type="scientific">Streptomyces similanensis</name>
    <dbReference type="NCBI Taxonomy" id="1274988"/>
    <lineage>
        <taxon>Bacteria</taxon>
        <taxon>Bacillati</taxon>
        <taxon>Actinomycetota</taxon>
        <taxon>Actinomycetes</taxon>
        <taxon>Kitasatosporales</taxon>
        <taxon>Streptomycetaceae</taxon>
        <taxon>Streptomyces</taxon>
    </lineage>
</organism>